<protein>
    <recommendedName>
        <fullName evidence="5">Lipoprotein</fullName>
    </recommendedName>
</protein>
<dbReference type="RefSeq" id="WP_395823675.1">
    <property type="nucleotide sequence ID" value="NZ_CP043494.1"/>
</dbReference>
<sequence length="190" mass="21542">MTLMIRKMFLLCMCLALAACAGSSASQRGDAAPGLAFKSSLAVLLENRAELALTPEQVDRFEKMDFTLHEKNIVLQHELEALQAQQKKGNRPWHGGYMGGGQHDLHGGKGGSTSAPPEEEQARLQRRERLERIESTLRQMQDNDSEAYVQAEKLLTDTQKPRARELFSQEREKLLKQFKAMHFQIRKGDY</sequence>
<evidence type="ECO:0000313" key="3">
    <source>
        <dbReference type="EMBL" id="WNG46862.1"/>
    </source>
</evidence>
<accession>A0ABY9WSU3</accession>
<evidence type="ECO:0008006" key="5">
    <source>
        <dbReference type="Google" id="ProtNLM"/>
    </source>
</evidence>
<organism evidence="3 4">
    <name type="scientific">Archangium minus</name>
    <dbReference type="NCBI Taxonomy" id="83450"/>
    <lineage>
        <taxon>Bacteria</taxon>
        <taxon>Pseudomonadati</taxon>
        <taxon>Myxococcota</taxon>
        <taxon>Myxococcia</taxon>
        <taxon>Myxococcales</taxon>
        <taxon>Cystobacterineae</taxon>
        <taxon>Archangiaceae</taxon>
        <taxon>Archangium</taxon>
    </lineage>
</organism>
<keyword evidence="2" id="KW-0732">Signal</keyword>
<dbReference type="EMBL" id="CP043494">
    <property type="protein sequence ID" value="WNG46862.1"/>
    <property type="molecule type" value="Genomic_DNA"/>
</dbReference>
<proteinExistence type="predicted"/>
<feature type="region of interest" description="Disordered" evidence="1">
    <location>
        <begin position="95"/>
        <end position="120"/>
    </location>
</feature>
<feature type="signal peptide" evidence="2">
    <location>
        <begin position="1"/>
        <end position="18"/>
    </location>
</feature>
<evidence type="ECO:0000313" key="4">
    <source>
        <dbReference type="Proteomes" id="UP001611383"/>
    </source>
</evidence>
<feature type="chain" id="PRO_5047431358" description="Lipoprotein" evidence="2">
    <location>
        <begin position="19"/>
        <end position="190"/>
    </location>
</feature>
<reference evidence="3 4" key="1">
    <citation type="submission" date="2019-08" db="EMBL/GenBank/DDBJ databases">
        <title>Archangium and Cystobacter genomes.</title>
        <authorList>
            <person name="Chen I.-C.K."/>
            <person name="Wielgoss S."/>
        </authorList>
    </citation>
    <scope>NUCLEOTIDE SEQUENCE [LARGE SCALE GENOMIC DNA]</scope>
    <source>
        <strain evidence="3 4">Cbm 6</strain>
    </source>
</reference>
<evidence type="ECO:0000256" key="2">
    <source>
        <dbReference type="SAM" id="SignalP"/>
    </source>
</evidence>
<keyword evidence="4" id="KW-1185">Reference proteome</keyword>
<evidence type="ECO:0000256" key="1">
    <source>
        <dbReference type="SAM" id="MobiDB-lite"/>
    </source>
</evidence>
<dbReference type="Proteomes" id="UP001611383">
    <property type="component" value="Chromosome"/>
</dbReference>
<name>A0ABY9WSU3_9BACT</name>
<gene>
    <name evidence="3" type="ORF">F0U60_24095</name>
</gene>